<feature type="region of interest" description="Disordered" evidence="1">
    <location>
        <begin position="1"/>
        <end position="20"/>
    </location>
</feature>
<comment type="caution">
    <text evidence="2">The sequence shown here is derived from an EMBL/GenBank/DDBJ whole genome shotgun (WGS) entry which is preliminary data.</text>
</comment>
<protein>
    <submittedName>
        <fullName evidence="2">Uncharacterized protein</fullName>
    </submittedName>
</protein>
<evidence type="ECO:0000313" key="2">
    <source>
        <dbReference type="EMBL" id="DAD20317.1"/>
    </source>
</evidence>
<organism evidence="2 3">
    <name type="scientific">Nelumbo nucifera</name>
    <name type="common">Sacred lotus</name>
    <dbReference type="NCBI Taxonomy" id="4432"/>
    <lineage>
        <taxon>Eukaryota</taxon>
        <taxon>Viridiplantae</taxon>
        <taxon>Streptophyta</taxon>
        <taxon>Embryophyta</taxon>
        <taxon>Tracheophyta</taxon>
        <taxon>Spermatophyta</taxon>
        <taxon>Magnoliopsida</taxon>
        <taxon>Proteales</taxon>
        <taxon>Nelumbonaceae</taxon>
        <taxon>Nelumbo</taxon>
    </lineage>
</organism>
<proteinExistence type="predicted"/>
<dbReference type="Proteomes" id="UP000607653">
    <property type="component" value="Unassembled WGS sequence"/>
</dbReference>
<keyword evidence="3" id="KW-1185">Reference proteome</keyword>
<dbReference type="EMBL" id="DUZY01000001">
    <property type="protein sequence ID" value="DAD20317.1"/>
    <property type="molecule type" value="Genomic_DNA"/>
</dbReference>
<sequence>MRWMGLKSSNRNKPVGPTKPTFNVVSTYKLKKEM</sequence>
<accession>A0A822XJ77</accession>
<reference evidence="2 3" key="1">
    <citation type="journal article" date="2020" name="Mol. Biol. Evol.">
        <title>Distinct Expression and Methylation Patterns for Genes with Different Fates following a Single Whole-Genome Duplication in Flowering Plants.</title>
        <authorList>
            <person name="Shi T."/>
            <person name="Rahmani R.S."/>
            <person name="Gugger P.F."/>
            <person name="Wang M."/>
            <person name="Li H."/>
            <person name="Zhang Y."/>
            <person name="Li Z."/>
            <person name="Wang Q."/>
            <person name="Van de Peer Y."/>
            <person name="Marchal K."/>
            <person name="Chen J."/>
        </authorList>
    </citation>
    <scope>NUCLEOTIDE SEQUENCE [LARGE SCALE GENOMIC DNA]</scope>
    <source>
        <tissue evidence="2">Leaf</tissue>
    </source>
</reference>
<evidence type="ECO:0000313" key="3">
    <source>
        <dbReference type="Proteomes" id="UP000607653"/>
    </source>
</evidence>
<name>A0A822XJ77_NELNU</name>
<gene>
    <name evidence="2" type="ORF">HUJ06_021781</name>
</gene>
<evidence type="ECO:0000256" key="1">
    <source>
        <dbReference type="SAM" id="MobiDB-lite"/>
    </source>
</evidence>
<dbReference type="AlphaFoldDB" id="A0A822XJ77"/>